<reference evidence="2" key="1">
    <citation type="submission" date="2017-06" db="EMBL/GenBank/DDBJ databases">
        <authorList>
            <person name="Varghese N."/>
            <person name="Submissions S."/>
        </authorList>
    </citation>
    <scope>NUCLEOTIDE SEQUENCE [LARGE SCALE GENOMIC DNA]</scope>
    <source>
        <strain evidence="2">LNB2</strain>
    </source>
</reference>
<proteinExistence type="predicted"/>
<gene>
    <name evidence="1" type="ORF">SAMN06295912_1246</name>
</gene>
<dbReference type="EMBL" id="FZOS01000024">
    <property type="protein sequence ID" value="SNS91934.1"/>
    <property type="molecule type" value="Genomic_DNA"/>
</dbReference>
<dbReference type="Proteomes" id="UP000198281">
    <property type="component" value="Unassembled WGS sequence"/>
</dbReference>
<evidence type="ECO:0000313" key="2">
    <source>
        <dbReference type="Proteomes" id="UP000198281"/>
    </source>
</evidence>
<keyword evidence="2" id="KW-1185">Reference proteome</keyword>
<dbReference type="RefSeq" id="WP_245842979.1">
    <property type="nucleotide sequence ID" value="NZ_FZOS01000024.1"/>
</dbReference>
<evidence type="ECO:0000313" key="1">
    <source>
        <dbReference type="EMBL" id="SNS91934.1"/>
    </source>
</evidence>
<accession>A0A239IHN5</accession>
<protein>
    <submittedName>
        <fullName evidence="1">Uncharacterized protein</fullName>
    </submittedName>
</protein>
<name>A0A239IHN5_9SPHN</name>
<dbReference type="AlphaFoldDB" id="A0A239IHN5"/>
<sequence length="133" mass="15192">MPERHCAREAPRIGGDVKWLSCGTEFIVADVIRWREPVWKPQPRHSKKRPVITGHRVITGQIVKIDRGGWVHIEVTACTVEPAPQWLRPLYPLKRGEAIRRQRGKIGQGKIDRMAWSDETARAAIVGSRFVKV</sequence>
<organism evidence="1 2">
    <name type="scientific">Edaphosphingomonas laterariae</name>
    <dbReference type="NCBI Taxonomy" id="861865"/>
    <lineage>
        <taxon>Bacteria</taxon>
        <taxon>Pseudomonadati</taxon>
        <taxon>Pseudomonadota</taxon>
        <taxon>Alphaproteobacteria</taxon>
        <taxon>Sphingomonadales</taxon>
        <taxon>Rhizorhabdaceae</taxon>
        <taxon>Edaphosphingomonas</taxon>
    </lineage>
</organism>